<dbReference type="RefSeq" id="WP_046279876.1">
    <property type="nucleotide sequence ID" value="NZ_LATL02000027.1"/>
</dbReference>
<evidence type="ECO:0000313" key="2">
    <source>
        <dbReference type="EMBL" id="KKD36835.1"/>
    </source>
</evidence>
<comment type="caution">
    <text evidence="2">The sequence shown here is derived from an EMBL/GenBank/DDBJ whole genome shotgun (WGS) entry which is preliminary data.</text>
</comment>
<keyword evidence="1" id="KW-0472">Membrane</keyword>
<keyword evidence="1" id="KW-0812">Transmembrane</keyword>
<name>A0A0F5YF36_9CYAN</name>
<dbReference type="AlphaFoldDB" id="A0A0F5YF36"/>
<proteinExistence type="predicted"/>
<gene>
    <name evidence="2" type="ORF">WN50_17590</name>
</gene>
<dbReference type="Pfam" id="PF24301">
    <property type="entry name" value="FraC"/>
    <property type="match status" value="1"/>
</dbReference>
<organism evidence="2 3">
    <name type="scientific">Limnoraphis robusta CS-951</name>
    <dbReference type="NCBI Taxonomy" id="1637645"/>
    <lineage>
        <taxon>Bacteria</taxon>
        <taxon>Bacillati</taxon>
        <taxon>Cyanobacteriota</taxon>
        <taxon>Cyanophyceae</taxon>
        <taxon>Oscillatoriophycideae</taxon>
        <taxon>Oscillatoriales</taxon>
        <taxon>Sirenicapillariaceae</taxon>
        <taxon>Limnoraphis</taxon>
    </lineage>
</organism>
<evidence type="ECO:0000256" key="1">
    <source>
        <dbReference type="SAM" id="Phobius"/>
    </source>
</evidence>
<dbReference type="OrthoDB" id="459393at2"/>
<dbReference type="NCBIfam" id="NF045624">
    <property type="entry name" value="filament_FraC"/>
    <property type="match status" value="1"/>
</dbReference>
<reference evidence="2 3" key="1">
    <citation type="submission" date="2015-06" db="EMBL/GenBank/DDBJ databases">
        <title>Draft genome assembly of filamentous brackish cyanobacterium Limnoraphis robusta strain CS-951.</title>
        <authorList>
            <person name="Willis A."/>
            <person name="Parks M."/>
            <person name="Burford M.A."/>
        </authorList>
    </citation>
    <scope>NUCLEOTIDE SEQUENCE [LARGE SCALE GENOMIC DNA]</scope>
    <source>
        <strain evidence="2 3">CS-951</strain>
    </source>
</reference>
<dbReference type="Proteomes" id="UP000033607">
    <property type="component" value="Unassembled WGS sequence"/>
</dbReference>
<feature type="transmembrane region" description="Helical" evidence="1">
    <location>
        <begin position="41"/>
        <end position="61"/>
    </location>
</feature>
<dbReference type="InterPro" id="IPR054663">
    <property type="entry name" value="FraC"/>
</dbReference>
<accession>A0A0F5YF36</accession>
<evidence type="ECO:0000313" key="3">
    <source>
        <dbReference type="Proteomes" id="UP000033607"/>
    </source>
</evidence>
<keyword evidence="1" id="KW-1133">Transmembrane helix</keyword>
<sequence length="169" mass="19557">MSPSILAARAILFRFVRLLITITIESWVYKRELEISPKQGVEYALIINMFAEICGGVVFSFTQSLVTIDLARHLVIYLILDDFQQIAPDVLILTLFYFFIFLLAKWMGLLILNEFVFEKENRTQEPATDTSALAMNQWGNQLKAVTKAHTISYFLTLLFSIFEIRVFNF</sequence>
<protein>
    <submittedName>
        <fullName evidence="2">Uncharacterized protein</fullName>
    </submittedName>
</protein>
<feature type="transmembrane region" description="Helical" evidence="1">
    <location>
        <begin position="6"/>
        <end position="29"/>
    </location>
</feature>
<dbReference type="EMBL" id="LATL02000027">
    <property type="protein sequence ID" value="KKD36835.1"/>
    <property type="molecule type" value="Genomic_DNA"/>
</dbReference>
<feature type="transmembrane region" description="Helical" evidence="1">
    <location>
        <begin position="90"/>
        <end position="112"/>
    </location>
</feature>